<feature type="domain" description="Release factor glutamine methyltransferase N-terminal" evidence="7">
    <location>
        <begin position="5"/>
        <end position="69"/>
    </location>
</feature>
<evidence type="ECO:0000313" key="8">
    <source>
        <dbReference type="EMBL" id="SVA33078.1"/>
    </source>
</evidence>
<evidence type="ECO:0000256" key="1">
    <source>
        <dbReference type="ARBA" id="ARBA00012771"/>
    </source>
</evidence>
<keyword evidence="3" id="KW-0808">Transferase</keyword>
<dbReference type="InterPro" id="IPR004556">
    <property type="entry name" value="HemK-like"/>
</dbReference>
<feature type="domain" description="Methyltransferase small" evidence="6">
    <location>
        <begin position="102"/>
        <end position="185"/>
    </location>
</feature>
<dbReference type="Pfam" id="PF17827">
    <property type="entry name" value="PrmC_N"/>
    <property type="match status" value="1"/>
</dbReference>
<dbReference type="Gene3D" id="3.40.50.150">
    <property type="entry name" value="Vaccinia Virus protein VP39"/>
    <property type="match status" value="1"/>
</dbReference>
<dbReference type="Pfam" id="PF05175">
    <property type="entry name" value="MTS"/>
    <property type="match status" value="1"/>
</dbReference>
<keyword evidence="2" id="KW-0489">Methyltransferase</keyword>
<dbReference type="InterPro" id="IPR029063">
    <property type="entry name" value="SAM-dependent_MTases_sf"/>
</dbReference>
<dbReference type="NCBIfam" id="TIGR00536">
    <property type="entry name" value="hemK_fam"/>
    <property type="match status" value="1"/>
</dbReference>
<dbReference type="InterPro" id="IPR019874">
    <property type="entry name" value="RF_methyltr_PrmC"/>
</dbReference>
<accession>A0A381UZP1</accession>
<name>A0A381UZP1_9ZZZZ</name>
<dbReference type="InterPro" id="IPR040758">
    <property type="entry name" value="PrmC_N"/>
</dbReference>
<evidence type="ECO:0000256" key="3">
    <source>
        <dbReference type="ARBA" id="ARBA00022679"/>
    </source>
</evidence>
<evidence type="ECO:0000256" key="5">
    <source>
        <dbReference type="ARBA" id="ARBA00048391"/>
    </source>
</evidence>
<dbReference type="GO" id="GO:0032259">
    <property type="term" value="P:methylation"/>
    <property type="evidence" value="ECO:0007669"/>
    <property type="project" value="UniProtKB-KW"/>
</dbReference>
<dbReference type="EMBL" id="UINC01007394">
    <property type="protein sequence ID" value="SVA33078.1"/>
    <property type="molecule type" value="Genomic_DNA"/>
</dbReference>
<dbReference type="HAMAP" id="MF_02126">
    <property type="entry name" value="RF_methyltr_PrmC"/>
    <property type="match status" value="1"/>
</dbReference>
<dbReference type="InterPro" id="IPR050320">
    <property type="entry name" value="N5-glutamine_MTase"/>
</dbReference>
<dbReference type="GO" id="GO:0003676">
    <property type="term" value="F:nucleic acid binding"/>
    <property type="evidence" value="ECO:0007669"/>
    <property type="project" value="InterPro"/>
</dbReference>
<dbReference type="GO" id="GO:0102559">
    <property type="term" value="F:peptide chain release factor N(5)-glutamine methyltransferase activity"/>
    <property type="evidence" value="ECO:0007669"/>
    <property type="project" value="UniProtKB-EC"/>
</dbReference>
<evidence type="ECO:0000259" key="7">
    <source>
        <dbReference type="Pfam" id="PF17827"/>
    </source>
</evidence>
<dbReference type="CDD" id="cd02440">
    <property type="entry name" value="AdoMet_MTases"/>
    <property type="match status" value="1"/>
</dbReference>
<evidence type="ECO:0000259" key="6">
    <source>
        <dbReference type="Pfam" id="PF05175"/>
    </source>
</evidence>
<dbReference type="PANTHER" id="PTHR18895:SF74">
    <property type="entry name" value="MTRF1L RELEASE FACTOR GLUTAMINE METHYLTRANSFERASE"/>
    <property type="match status" value="1"/>
</dbReference>
<keyword evidence="4" id="KW-0949">S-adenosyl-L-methionine</keyword>
<sequence length="277" mass="30169">MDKSVRLLRRAGIKSPRVDVDWLASDVFKYHRSELALHGHKMPTREQVDRMRKNIKRRLDREPLQHILGIGDFYGYEFRVSSAVLIPRPETETLAELALGFLQPLPSPVVFDLGTGSGCIAITLAKRCPGVKVIASDVSESALNLAKLNAETLDAIEQVKFREGDALGALAEGEQVDLIVSNPPYIPSGDIAGLQPEVRHYDPHLALDGGEDGLQFHRLLAAEGQSRLKPGGKLMAEFGDGQESAIEGLFAQAAWASVEITNDLTGRCRIVIASAGQ</sequence>
<reference evidence="8" key="1">
    <citation type="submission" date="2018-05" db="EMBL/GenBank/DDBJ databases">
        <authorList>
            <person name="Lanie J.A."/>
            <person name="Ng W.-L."/>
            <person name="Kazmierczak K.M."/>
            <person name="Andrzejewski T.M."/>
            <person name="Davidsen T.M."/>
            <person name="Wayne K.J."/>
            <person name="Tettelin H."/>
            <person name="Glass J.I."/>
            <person name="Rusch D."/>
            <person name="Podicherti R."/>
            <person name="Tsui H.-C.T."/>
            <person name="Winkler M.E."/>
        </authorList>
    </citation>
    <scope>NUCLEOTIDE SEQUENCE</scope>
</reference>
<dbReference type="InterPro" id="IPR007848">
    <property type="entry name" value="Small_mtfrase_dom"/>
</dbReference>
<proteinExistence type="inferred from homology"/>
<evidence type="ECO:0000256" key="2">
    <source>
        <dbReference type="ARBA" id="ARBA00022603"/>
    </source>
</evidence>
<dbReference type="Gene3D" id="1.10.8.10">
    <property type="entry name" value="DNA helicase RuvA subunit, C-terminal domain"/>
    <property type="match status" value="1"/>
</dbReference>
<dbReference type="AlphaFoldDB" id="A0A381UZP1"/>
<dbReference type="NCBIfam" id="TIGR03534">
    <property type="entry name" value="RF_mod_PrmC"/>
    <property type="match status" value="1"/>
</dbReference>
<dbReference type="PANTHER" id="PTHR18895">
    <property type="entry name" value="HEMK METHYLTRANSFERASE"/>
    <property type="match status" value="1"/>
</dbReference>
<dbReference type="PROSITE" id="PS00092">
    <property type="entry name" value="N6_MTASE"/>
    <property type="match status" value="1"/>
</dbReference>
<protein>
    <recommendedName>
        <fullName evidence="1">peptide chain release factor N(5)-glutamine methyltransferase</fullName>
        <ecNumber evidence="1">2.1.1.297</ecNumber>
    </recommendedName>
</protein>
<dbReference type="SUPFAM" id="SSF53335">
    <property type="entry name" value="S-adenosyl-L-methionine-dependent methyltransferases"/>
    <property type="match status" value="1"/>
</dbReference>
<organism evidence="8">
    <name type="scientific">marine metagenome</name>
    <dbReference type="NCBI Taxonomy" id="408172"/>
    <lineage>
        <taxon>unclassified sequences</taxon>
        <taxon>metagenomes</taxon>
        <taxon>ecological metagenomes</taxon>
    </lineage>
</organism>
<dbReference type="InterPro" id="IPR002052">
    <property type="entry name" value="DNA_methylase_N6_adenine_CS"/>
</dbReference>
<gene>
    <name evidence="8" type="ORF">METZ01_LOCUS85932</name>
</gene>
<evidence type="ECO:0000256" key="4">
    <source>
        <dbReference type="ARBA" id="ARBA00022691"/>
    </source>
</evidence>
<comment type="catalytic activity">
    <reaction evidence="5">
        <text>L-glutaminyl-[peptide chain release factor] + S-adenosyl-L-methionine = N(5)-methyl-L-glutaminyl-[peptide chain release factor] + S-adenosyl-L-homocysteine + H(+)</text>
        <dbReference type="Rhea" id="RHEA:42896"/>
        <dbReference type="Rhea" id="RHEA-COMP:10271"/>
        <dbReference type="Rhea" id="RHEA-COMP:10272"/>
        <dbReference type="ChEBI" id="CHEBI:15378"/>
        <dbReference type="ChEBI" id="CHEBI:30011"/>
        <dbReference type="ChEBI" id="CHEBI:57856"/>
        <dbReference type="ChEBI" id="CHEBI:59789"/>
        <dbReference type="ChEBI" id="CHEBI:61891"/>
        <dbReference type="EC" id="2.1.1.297"/>
    </reaction>
</comment>
<dbReference type="EC" id="2.1.1.297" evidence="1"/>